<keyword evidence="6" id="KW-0862">Zinc</keyword>
<dbReference type="InterPro" id="IPR004421">
    <property type="entry name" value="Carbamoyltransferase_HypF"/>
</dbReference>
<sequence>MAAAGTDTARLRAVVVPSARVAATVRGVVQGVGFRPHVARIAAAHGVTGWCGNDDESVFIEAQGTAVAVANFLREVREHAPVLAVIDEMTTSDRDTIPGESDFRIVESRHADGVRTLIPPDVGCCDDCRRELRDPDDRRFGYPFITCTNCGPRLSIIRDLPYDRPLTTMSVFPMCAACRAEYEDPLDRRYHAQPISCFDCGPTLALKDAAGRPLSTGTEALAAARRALGDGRIVAVKGLGGYTLMCDARSDAAVRRLRERKRRPDKPFAVMAGSIEEASRIAHLDAAAVREMTGPARPIVIADTTTDADLAPSVAPGLSRVGIMLPSAAVHEMLLNPTDVVVATSGNVSGDPLCFREDDAFELLGGIADLFVTNDRGIHVPVEDSVLLAGGVGGDLIPLRRSRGYAPLPIRLSPSSDSGVVLAVGGELKNTFAIVRDDRAFLSPHVGDMGSLACQDAFERGVAQFEALHRSSPALLVADLHPDYATTRWAQRHADRTGIPLVQVQHHHAHALSLLAEQGAVGTRVAVAAVDGTGWGEDFTIWGGEILLVGADPLEYERVAHVPRFRLVGGDTAARSPWRVAVGLLRDWGIDDTGIPVAADAPPAELTLVRAQLDSAEPIGVIATSSLGRVFDAVAAILGIRQRITYEAQAAMELEAAAGGCEHGGHPDAAADLPALVADIVERMRAGQPVACLARWFHDGVAAWIATALTDLVSSGRADVAGITGGVAQNRVLLNEVGSRLSRDGIPMMLHRRVPAGDGGLSLGQALAGHLMLAGSSGRGE</sequence>
<dbReference type="InterPro" id="IPR017945">
    <property type="entry name" value="DHBP_synth_RibB-like_a/b_dom"/>
</dbReference>
<evidence type="ECO:0000313" key="12">
    <source>
        <dbReference type="EMBL" id="MEF2255570.1"/>
    </source>
</evidence>
<comment type="similarity">
    <text evidence="2 8">Belongs to the carbamoyltransferase HypF family.</text>
</comment>
<dbReference type="PROSITE" id="PS00150">
    <property type="entry name" value="ACYLPHOSPHATASE_1"/>
    <property type="match status" value="1"/>
</dbReference>
<comment type="pathway">
    <text evidence="1">Protein modification; [NiFe] hydrogenase maturation.</text>
</comment>
<evidence type="ECO:0000256" key="5">
    <source>
        <dbReference type="ARBA" id="ARBA00022771"/>
    </source>
</evidence>
<proteinExistence type="inferred from homology"/>
<dbReference type="InterPro" id="IPR017968">
    <property type="entry name" value="Acylphosphatase_CS"/>
</dbReference>
<evidence type="ECO:0000256" key="8">
    <source>
        <dbReference type="PIRNR" id="PIRNR006256"/>
    </source>
</evidence>
<dbReference type="Gene3D" id="3.30.110.120">
    <property type="match status" value="1"/>
</dbReference>
<dbReference type="Gene3D" id="3.30.420.360">
    <property type="match status" value="1"/>
</dbReference>
<evidence type="ECO:0000256" key="6">
    <source>
        <dbReference type="ARBA" id="ARBA00022833"/>
    </source>
</evidence>
<reference evidence="12 13" key="1">
    <citation type="submission" date="2024-01" db="EMBL/GenBank/DDBJ databases">
        <title>the genome sequence of strain Microbacterium schleiferi NBRC 15075.</title>
        <authorList>
            <person name="Ding Y."/>
            <person name="Zhang G."/>
        </authorList>
    </citation>
    <scope>NUCLEOTIDE SEQUENCE [LARGE SCALE GENOMIC DNA]</scope>
    <source>
        <strain evidence="12 13">NBRC 15075</strain>
    </source>
</reference>
<evidence type="ECO:0000256" key="1">
    <source>
        <dbReference type="ARBA" id="ARBA00004711"/>
    </source>
</evidence>
<dbReference type="PROSITE" id="PS51160">
    <property type="entry name" value="ACYLPHOSPHATASE_3"/>
    <property type="match status" value="1"/>
</dbReference>
<keyword evidence="4" id="KW-0479">Metal-binding</keyword>
<evidence type="ECO:0000256" key="4">
    <source>
        <dbReference type="ARBA" id="ARBA00022723"/>
    </source>
</evidence>
<dbReference type="Pfam" id="PF17788">
    <property type="entry name" value="HypF_C"/>
    <property type="match status" value="1"/>
</dbReference>
<dbReference type="Proteomes" id="UP001351900">
    <property type="component" value="Unassembled WGS sequence"/>
</dbReference>
<accession>A0ABU7V7C4</accession>
<dbReference type="Pfam" id="PF22521">
    <property type="entry name" value="HypF_C_2"/>
    <property type="match status" value="1"/>
</dbReference>
<dbReference type="Pfam" id="PF01300">
    <property type="entry name" value="Sua5_yciO_yrdC"/>
    <property type="match status" value="1"/>
</dbReference>
<evidence type="ECO:0000259" key="11">
    <source>
        <dbReference type="PROSITE" id="PS51163"/>
    </source>
</evidence>
<evidence type="ECO:0000256" key="3">
    <source>
        <dbReference type="ARBA" id="ARBA00022598"/>
    </source>
</evidence>
<dbReference type="InterPro" id="IPR051060">
    <property type="entry name" value="Carbamoyltrans_HypF-like"/>
</dbReference>
<dbReference type="SUPFAM" id="SSF55821">
    <property type="entry name" value="YrdC/RibB"/>
    <property type="match status" value="1"/>
</dbReference>
<evidence type="ECO:0000256" key="7">
    <source>
        <dbReference type="ARBA" id="ARBA00048220"/>
    </source>
</evidence>
<comment type="catalytic activity">
    <reaction evidence="9">
        <text>an acyl phosphate + H2O = a carboxylate + phosphate + H(+)</text>
        <dbReference type="Rhea" id="RHEA:14965"/>
        <dbReference type="ChEBI" id="CHEBI:15377"/>
        <dbReference type="ChEBI" id="CHEBI:15378"/>
        <dbReference type="ChEBI" id="CHEBI:29067"/>
        <dbReference type="ChEBI" id="CHEBI:43474"/>
        <dbReference type="ChEBI" id="CHEBI:59918"/>
        <dbReference type="EC" id="3.6.1.7"/>
    </reaction>
</comment>
<evidence type="ECO:0000313" key="13">
    <source>
        <dbReference type="Proteomes" id="UP001351900"/>
    </source>
</evidence>
<dbReference type="Pfam" id="PF07503">
    <property type="entry name" value="zf-HYPF"/>
    <property type="match status" value="2"/>
</dbReference>
<keyword evidence="3 12" id="KW-0436">Ligase</keyword>
<organism evidence="12 13">
    <name type="scientific">Microbacterium schleiferi</name>
    <dbReference type="NCBI Taxonomy" id="69362"/>
    <lineage>
        <taxon>Bacteria</taxon>
        <taxon>Bacillati</taxon>
        <taxon>Actinomycetota</taxon>
        <taxon>Actinomycetes</taxon>
        <taxon>Micrococcales</taxon>
        <taxon>Microbacteriaceae</taxon>
        <taxon>Microbacterium</taxon>
    </lineage>
</organism>
<dbReference type="PANTHER" id="PTHR42959:SF1">
    <property type="entry name" value="CARBAMOYLTRANSFERASE HYPF"/>
    <property type="match status" value="1"/>
</dbReference>
<feature type="active site" evidence="9">
    <location>
        <position position="35"/>
    </location>
</feature>
<dbReference type="EC" id="6.2.-.-" evidence="8"/>
<dbReference type="PIRSF" id="PIRSF006256">
    <property type="entry name" value="CMPcnvr_hdrg_mat"/>
    <property type="match status" value="1"/>
</dbReference>
<feature type="domain" description="Acylphosphatase-like" evidence="10">
    <location>
        <begin position="20"/>
        <end position="107"/>
    </location>
</feature>
<protein>
    <recommendedName>
        <fullName evidence="8">Carbamoyltransferase</fullName>
        <ecNumber evidence="8">6.2.-.-</ecNumber>
    </recommendedName>
</protein>
<dbReference type="Gene3D" id="3.30.420.40">
    <property type="match status" value="1"/>
</dbReference>
<dbReference type="InterPro" id="IPR011125">
    <property type="entry name" value="Znf_HypF"/>
</dbReference>
<dbReference type="Pfam" id="PF00708">
    <property type="entry name" value="Acylphosphatase"/>
    <property type="match status" value="1"/>
</dbReference>
<dbReference type="InterPro" id="IPR041440">
    <property type="entry name" value="HypF_C"/>
</dbReference>
<feature type="domain" description="YrdC-like" evidence="11">
    <location>
        <begin position="218"/>
        <end position="404"/>
    </location>
</feature>
<dbReference type="PROSITE" id="PS51163">
    <property type="entry name" value="YRDC"/>
    <property type="match status" value="1"/>
</dbReference>
<gene>
    <name evidence="12" type="primary">hypF</name>
    <name evidence="12" type="ORF">V2V91_10565</name>
</gene>
<dbReference type="NCBIfam" id="TIGR00143">
    <property type="entry name" value="hypF"/>
    <property type="match status" value="1"/>
</dbReference>
<dbReference type="InterPro" id="IPR001792">
    <property type="entry name" value="Acylphosphatase-like_dom"/>
</dbReference>
<keyword evidence="13" id="KW-1185">Reference proteome</keyword>
<comment type="caution">
    <text evidence="12">The sequence shown here is derived from an EMBL/GenBank/DDBJ whole genome shotgun (WGS) entry which is preliminary data.</text>
</comment>
<dbReference type="InterPro" id="IPR055128">
    <property type="entry name" value="HypF_C_2"/>
</dbReference>
<dbReference type="GO" id="GO:0016874">
    <property type="term" value="F:ligase activity"/>
    <property type="evidence" value="ECO:0007669"/>
    <property type="project" value="UniProtKB-KW"/>
</dbReference>
<dbReference type="RefSeq" id="WP_331791806.1">
    <property type="nucleotide sequence ID" value="NZ_BAAAUO010000011.1"/>
</dbReference>
<dbReference type="InterPro" id="IPR006070">
    <property type="entry name" value="Sua5-like_dom"/>
</dbReference>
<dbReference type="InterPro" id="IPR036046">
    <property type="entry name" value="Acylphosphatase-like_dom_sf"/>
</dbReference>
<evidence type="ECO:0000259" key="10">
    <source>
        <dbReference type="PROSITE" id="PS51160"/>
    </source>
</evidence>
<dbReference type="EMBL" id="JAZHOV010000005">
    <property type="protein sequence ID" value="MEF2255570.1"/>
    <property type="molecule type" value="Genomic_DNA"/>
</dbReference>
<dbReference type="SUPFAM" id="SSF54975">
    <property type="entry name" value="Acylphosphatase/BLUF domain-like"/>
    <property type="match status" value="1"/>
</dbReference>
<evidence type="ECO:0000256" key="2">
    <source>
        <dbReference type="ARBA" id="ARBA00008097"/>
    </source>
</evidence>
<dbReference type="PANTHER" id="PTHR42959">
    <property type="entry name" value="CARBAMOYLTRANSFERASE"/>
    <property type="match status" value="1"/>
</dbReference>
<comment type="catalytic activity">
    <reaction evidence="7">
        <text>C-terminal L-cysteinyl-[HypE protein] + carbamoyl phosphate + ATP + H2O = C-terminal S-carboxamide-L-cysteinyl-[HypE protein] + AMP + phosphate + diphosphate + H(+)</text>
        <dbReference type="Rhea" id="RHEA:55636"/>
        <dbReference type="Rhea" id="RHEA-COMP:14247"/>
        <dbReference type="Rhea" id="RHEA-COMP:14392"/>
        <dbReference type="ChEBI" id="CHEBI:15377"/>
        <dbReference type="ChEBI" id="CHEBI:15378"/>
        <dbReference type="ChEBI" id="CHEBI:30616"/>
        <dbReference type="ChEBI" id="CHEBI:33019"/>
        <dbReference type="ChEBI" id="CHEBI:43474"/>
        <dbReference type="ChEBI" id="CHEBI:58228"/>
        <dbReference type="ChEBI" id="CHEBI:76913"/>
        <dbReference type="ChEBI" id="CHEBI:139126"/>
        <dbReference type="ChEBI" id="CHEBI:456215"/>
    </reaction>
</comment>
<feature type="active site" evidence="9">
    <location>
        <position position="53"/>
    </location>
</feature>
<keyword evidence="5" id="KW-0863">Zinc-finger</keyword>
<evidence type="ECO:0000256" key="9">
    <source>
        <dbReference type="PROSITE-ProRule" id="PRU00520"/>
    </source>
</evidence>
<dbReference type="Gene3D" id="3.90.870.50">
    <property type="match status" value="1"/>
</dbReference>
<name>A0ABU7V7C4_9MICO</name>
<keyword evidence="9" id="KW-0378">Hydrolase</keyword>